<proteinExistence type="predicted"/>
<organism evidence="1 2">
    <name type="scientific">Anopheles atroparvus</name>
    <name type="common">European mosquito</name>
    <dbReference type="NCBI Taxonomy" id="41427"/>
    <lineage>
        <taxon>Eukaryota</taxon>
        <taxon>Metazoa</taxon>
        <taxon>Ecdysozoa</taxon>
        <taxon>Arthropoda</taxon>
        <taxon>Hexapoda</taxon>
        <taxon>Insecta</taxon>
        <taxon>Pterygota</taxon>
        <taxon>Neoptera</taxon>
        <taxon>Endopterygota</taxon>
        <taxon>Diptera</taxon>
        <taxon>Nematocera</taxon>
        <taxon>Culicoidea</taxon>
        <taxon>Culicidae</taxon>
        <taxon>Anophelinae</taxon>
        <taxon>Anopheles</taxon>
    </lineage>
</organism>
<evidence type="ECO:0000313" key="2">
    <source>
        <dbReference type="Proteomes" id="UP000075880"/>
    </source>
</evidence>
<dbReference type="AlphaFoldDB" id="A0AAG5DUY3"/>
<keyword evidence="2" id="KW-1185">Reference proteome</keyword>
<evidence type="ECO:0000313" key="1">
    <source>
        <dbReference type="EnsemblMetazoa" id="ENSAATROPP014936"/>
    </source>
</evidence>
<reference evidence="1" key="1">
    <citation type="submission" date="2024-04" db="UniProtKB">
        <authorList>
            <consortium name="EnsemblMetazoa"/>
        </authorList>
    </citation>
    <scope>IDENTIFICATION</scope>
    <source>
        <strain evidence="1">EBRO</strain>
    </source>
</reference>
<dbReference type="Proteomes" id="UP000075880">
    <property type="component" value="Unassembled WGS sequence"/>
</dbReference>
<protein>
    <submittedName>
        <fullName evidence="1">Uncharacterized protein</fullName>
    </submittedName>
</protein>
<name>A0AAG5DUY3_ANOAO</name>
<dbReference type="EnsemblMetazoa" id="ENSAATROPT016953">
    <property type="protein sequence ID" value="ENSAATROPP014936"/>
    <property type="gene ID" value="ENSAATROPG013870"/>
</dbReference>
<sequence>ETEPRLVERRFDRRRRPIRTLQELLGRVVARKVIFPPADEWPFPSPSESTRWSDAYSKAAGELAQSLISRQHVRKHAISPKRTKRATGHCRTNEWRVPFCDHERSVS</sequence>
<accession>A0AAG5DUY3</accession>